<dbReference type="NCBIfam" id="NF042431">
    <property type="entry name" value="EnCoAhydt_DpgB"/>
    <property type="match status" value="1"/>
</dbReference>
<reference evidence="2 3" key="1">
    <citation type="submission" date="2024-04" db="EMBL/GenBank/DDBJ databases">
        <title>Polymorphospora sp. isolated from Baiyangdian Lake in Xiong'an New Area.</title>
        <authorList>
            <person name="Zhang X."/>
            <person name="Liu J."/>
        </authorList>
    </citation>
    <scope>NUCLEOTIDE SEQUENCE [LARGE SCALE GENOMIC DNA]</scope>
    <source>
        <strain evidence="2 3">2-325</strain>
    </source>
</reference>
<dbReference type="Gene3D" id="3.90.226.10">
    <property type="entry name" value="2-enoyl-CoA Hydratase, Chain A, domain 1"/>
    <property type="match status" value="1"/>
</dbReference>
<dbReference type="EC" id="4.2.1.17" evidence="2"/>
<name>A0ABV5CQY4_9ACTN</name>
<proteinExistence type="predicted"/>
<gene>
    <name evidence="2" type="primary">dpgB</name>
    <name evidence="2" type="ORF">AAFH96_14705</name>
</gene>
<dbReference type="EMBL" id="JBCGDC010000035">
    <property type="protein sequence ID" value="MFB6394350.1"/>
    <property type="molecule type" value="Genomic_DNA"/>
</dbReference>
<dbReference type="RefSeq" id="WP_364217264.1">
    <property type="nucleotide sequence ID" value="NZ_JBCGDC010000035.1"/>
</dbReference>
<dbReference type="CDD" id="cd06558">
    <property type="entry name" value="crotonase-like"/>
    <property type="match status" value="1"/>
</dbReference>
<evidence type="ECO:0000313" key="2">
    <source>
        <dbReference type="EMBL" id="MFB6394350.1"/>
    </source>
</evidence>
<dbReference type="InterPro" id="IPR053545">
    <property type="entry name" value="Enoyl-CoA_hydratase-like"/>
</dbReference>
<protein>
    <submittedName>
        <fullName evidence="2">Enoyl-CoA-hydratase DpgB</fullName>
        <ecNumber evidence="2">4.2.1.17</ecNumber>
    </submittedName>
</protein>
<dbReference type="InterPro" id="IPR029045">
    <property type="entry name" value="ClpP/crotonase-like_dom_sf"/>
</dbReference>
<dbReference type="Pfam" id="PF00378">
    <property type="entry name" value="ECH_1"/>
    <property type="match status" value="1"/>
</dbReference>
<keyword evidence="3" id="KW-1185">Reference proteome</keyword>
<dbReference type="PANTHER" id="PTHR11941:SF54">
    <property type="entry name" value="ENOYL-COA HYDRATASE, MITOCHONDRIAL"/>
    <property type="match status" value="1"/>
</dbReference>
<feature type="region of interest" description="Disordered" evidence="1">
    <location>
        <begin position="222"/>
        <end position="268"/>
    </location>
</feature>
<keyword evidence="2" id="KW-0456">Lyase</keyword>
<comment type="caution">
    <text evidence="2">The sequence shown here is derived from an EMBL/GenBank/DDBJ whole genome shotgun (WGS) entry which is preliminary data.</text>
</comment>
<organism evidence="2 3">
    <name type="scientific">Polymorphospora lycopeni</name>
    <dbReference type="NCBI Taxonomy" id="3140240"/>
    <lineage>
        <taxon>Bacteria</taxon>
        <taxon>Bacillati</taxon>
        <taxon>Actinomycetota</taxon>
        <taxon>Actinomycetes</taxon>
        <taxon>Micromonosporales</taxon>
        <taxon>Micromonosporaceae</taxon>
        <taxon>Polymorphospora</taxon>
    </lineage>
</organism>
<sequence length="268" mass="28970">MARHMLDLVGDQGIYLEVDDRQSLRELTGLLQSACVQAEERRSPSVIVLRLGTIPPVERSWPGDVGVQDVNRWERAVRRLERLGVVTIAVAGGTCGGPALDVLLAADYRIATINLQLLLPVNDGHFWPGMATHRLVHQIGVARARQIVLWGDELSARRALDIGLVDEITDDAADAIQAAVVLLGRAAGADLRVRRQLLLEAASTPFEDALGSHLAACDRELRRAHPRGDATGRIRGTADRADPDRPADPDREAAEHGTGHETDGGSGR</sequence>
<evidence type="ECO:0000313" key="3">
    <source>
        <dbReference type="Proteomes" id="UP001582793"/>
    </source>
</evidence>
<accession>A0ABV5CQY4</accession>
<dbReference type="InterPro" id="IPR001753">
    <property type="entry name" value="Enoyl-CoA_hydra/iso"/>
</dbReference>
<dbReference type="PANTHER" id="PTHR11941">
    <property type="entry name" value="ENOYL-COA HYDRATASE-RELATED"/>
    <property type="match status" value="1"/>
</dbReference>
<dbReference type="SUPFAM" id="SSF52096">
    <property type="entry name" value="ClpP/crotonase"/>
    <property type="match status" value="1"/>
</dbReference>
<evidence type="ECO:0000256" key="1">
    <source>
        <dbReference type="SAM" id="MobiDB-lite"/>
    </source>
</evidence>
<dbReference type="Proteomes" id="UP001582793">
    <property type="component" value="Unassembled WGS sequence"/>
</dbReference>
<dbReference type="GO" id="GO:0004300">
    <property type="term" value="F:enoyl-CoA hydratase activity"/>
    <property type="evidence" value="ECO:0007669"/>
    <property type="project" value="UniProtKB-EC"/>
</dbReference>